<proteinExistence type="predicted"/>
<protein>
    <submittedName>
        <fullName evidence="1">Uncharacterized protein</fullName>
    </submittedName>
</protein>
<evidence type="ECO:0000313" key="2">
    <source>
        <dbReference type="Proteomes" id="UP000032141"/>
    </source>
</evidence>
<name>A0A0D3AUQ4_BRAOL</name>
<reference evidence="1 2" key="1">
    <citation type="journal article" date="2014" name="Genome Biol.">
        <title>Transcriptome and methylome profiling reveals relics of genome dominance in the mesopolyploid Brassica oleracea.</title>
        <authorList>
            <person name="Parkin I.A."/>
            <person name="Koh C."/>
            <person name="Tang H."/>
            <person name="Robinson S.J."/>
            <person name="Kagale S."/>
            <person name="Clarke W.E."/>
            <person name="Town C.D."/>
            <person name="Nixon J."/>
            <person name="Krishnakumar V."/>
            <person name="Bidwell S.L."/>
            <person name="Denoeud F."/>
            <person name="Belcram H."/>
            <person name="Links M.G."/>
            <person name="Just J."/>
            <person name="Clarke C."/>
            <person name="Bender T."/>
            <person name="Huebert T."/>
            <person name="Mason A.S."/>
            <person name="Pires J.C."/>
            <person name="Barker G."/>
            <person name="Moore J."/>
            <person name="Walley P.G."/>
            <person name="Manoli S."/>
            <person name="Batley J."/>
            <person name="Edwards D."/>
            <person name="Nelson M.N."/>
            <person name="Wang X."/>
            <person name="Paterson A.H."/>
            <person name="King G."/>
            <person name="Bancroft I."/>
            <person name="Chalhoub B."/>
            <person name="Sharpe A.G."/>
        </authorList>
    </citation>
    <scope>NUCLEOTIDE SEQUENCE</scope>
    <source>
        <strain evidence="1 2">cv. TO1000</strain>
    </source>
</reference>
<keyword evidence="2" id="KW-1185">Reference proteome</keyword>
<evidence type="ECO:0000313" key="1">
    <source>
        <dbReference type="EnsemblPlants" id="Bo2g131550.1"/>
    </source>
</evidence>
<dbReference type="EnsemblPlants" id="Bo2g131550.1">
    <property type="protein sequence ID" value="Bo2g131550.1"/>
    <property type="gene ID" value="Bo2g131550"/>
</dbReference>
<organism evidence="1 2">
    <name type="scientific">Brassica oleracea var. oleracea</name>
    <dbReference type="NCBI Taxonomy" id="109376"/>
    <lineage>
        <taxon>Eukaryota</taxon>
        <taxon>Viridiplantae</taxon>
        <taxon>Streptophyta</taxon>
        <taxon>Embryophyta</taxon>
        <taxon>Tracheophyta</taxon>
        <taxon>Spermatophyta</taxon>
        <taxon>Magnoliopsida</taxon>
        <taxon>eudicotyledons</taxon>
        <taxon>Gunneridae</taxon>
        <taxon>Pentapetalae</taxon>
        <taxon>rosids</taxon>
        <taxon>malvids</taxon>
        <taxon>Brassicales</taxon>
        <taxon>Brassicaceae</taxon>
        <taxon>Brassiceae</taxon>
        <taxon>Brassica</taxon>
    </lineage>
</organism>
<dbReference type="Proteomes" id="UP000032141">
    <property type="component" value="Chromosome C2"/>
</dbReference>
<accession>A0A0D3AUQ4</accession>
<dbReference type="Gramene" id="Bo2g131550.1">
    <property type="protein sequence ID" value="Bo2g131550.1"/>
    <property type="gene ID" value="Bo2g131550"/>
</dbReference>
<dbReference type="AlphaFoldDB" id="A0A0D3AUQ4"/>
<reference evidence="1" key="2">
    <citation type="submission" date="2015-03" db="UniProtKB">
        <authorList>
            <consortium name="EnsemblPlants"/>
        </authorList>
    </citation>
    <scope>IDENTIFICATION</scope>
</reference>
<sequence>MVRERYLSYHEEVSCEKVYLNLSHSYARVFGAIYSCHPLQHLLLPCKAWLESRIMSLLFFLEP</sequence>
<dbReference type="HOGENOM" id="CLU_2888856_0_0_1"/>